<dbReference type="GO" id="GO:0016491">
    <property type="term" value="F:oxidoreductase activity"/>
    <property type="evidence" value="ECO:0007669"/>
    <property type="project" value="InterPro"/>
</dbReference>
<reference evidence="1 2" key="1">
    <citation type="journal article" date="2017" name="Antonie Van Leeuwenhoek">
        <title>Rhizobium rhizosphaerae sp. nov., a novel species isolated from rice rhizosphere.</title>
        <authorList>
            <person name="Zhao J.J."/>
            <person name="Zhang J."/>
            <person name="Zhang R.J."/>
            <person name="Zhang C.W."/>
            <person name="Yin H.Q."/>
            <person name="Zhang X.X."/>
        </authorList>
    </citation>
    <scope>NUCLEOTIDE SEQUENCE [LARGE SCALE GENOMIC DNA]</scope>
    <source>
        <strain evidence="1 2">BSs20135</strain>
    </source>
</reference>
<name>K6YWD8_9ALTE</name>
<dbReference type="AlphaFoldDB" id="K6YWD8"/>
<evidence type="ECO:0008006" key="3">
    <source>
        <dbReference type="Google" id="ProtNLM"/>
    </source>
</evidence>
<comment type="caution">
    <text evidence="1">The sequence shown here is derived from an EMBL/GenBank/DDBJ whole genome shotgun (WGS) entry which is preliminary data.</text>
</comment>
<evidence type="ECO:0000313" key="2">
    <source>
        <dbReference type="Proteomes" id="UP000006327"/>
    </source>
</evidence>
<gene>
    <name evidence="1" type="ORF">GARC_4101</name>
</gene>
<dbReference type="NCBIfam" id="NF047509">
    <property type="entry name" value="Rv3131_FMN_oxido"/>
    <property type="match status" value="1"/>
</dbReference>
<evidence type="ECO:0000313" key="1">
    <source>
        <dbReference type="EMBL" id="GAC21043.1"/>
    </source>
</evidence>
<dbReference type="SUPFAM" id="SSF55469">
    <property type="entry name" value="FMN-dependent nitroreductase-like"/>
    <property type="match status" value="2"/>
</dbReference>
<dbReference type="Gene3D" id="3.40.109.10">
    <property type="entry name" value="NADH Oxidase"/>
    <property type="match status" value="1"/>
</dbReference>
<proteinExistence type="predicted"/>
<sequence length="338" mass="37572">MDPRKVSSGDFPSAGTAKAQLHFLLNYAVLAPSGNNAQPWLFRLTEEGLELVFNRSRALSIVDPDNREMIISCGAALGNLEVAARYFGYQANIQLGSFLGNSDSLAKVTLSKGSLPTAHDISLFKVIGVRQTNRSPFTSEKISEDVLIQCVELAAAFTVEFSYHSDEKTKSEIAKLTMFADKHQFSKPWFRVELASWMHSNKTAGKDGMSAYRFGLPDVFTPIASFMIRTFNIGNRVAQINKRKIEAGSPVLGVFATQSDQQNDWVNTGRALAHVLLVLTSVGFSASYLNQSIEIDSFRRRLRKEFNALAYPQIMLRIGRADQAEFSVRRLVDDCLID</sequence>
<protein>
    <recommendedName>
        <fullName evidence="3">Nitroreductase domain-containing protein</fullName>
    </recommendedName>
</protein>
<dbReference type="EMBL" id="BAEO01000060">
    <property type="protein sequence ID" value="GAC21043.1"/>
    <property type="molecule type" value="Genomic_DNA"/>
</dbReference>
<dbReference type="InterPro" id="IPR000415">
    <property type="entry name" value="Nitroreductase-like"/>
</dbReference>
<organism evidence="1 2">
    <name type="scientific">Paraglaciecola arctica BSs20135</name>
    <dbReference type="NCBI Taxonomy" id="493475"/>
    <lineage>
        <taxon>Bacteria</taxon>
        <taxon>Pseudomonadati</taxon>
        <taxon>Pseudomonadota</taxon>
        <taxon>Gammaproteobacteria</taxon>
        <taxon>Alteromonadales</taxon>
        <taxon>Alteromonadaceae</taxon>
        <taxon>Paraglaciecola</taxon>
    </lineage>
</organism>
<dbReference type="Proteomes" id="UP000006327">
    <property type="component" value="Unassembled WGS sequence"/>
</dbReference>
<keyword evidence="2" id="KW-1185">Reference proteome</keyword>
<accession>K6YWD8</accession>
<dbReference type="eggNOG" id="COG0778">
    <property type="taxonomic scope" value="Bacteria"/>
</dbReference>
<dbReference type="STRING" id="493475.GARC_4101"/>